<dbReference type="EMBL" id="CP009552">
    <property type="protein sequence ID" value="AIY89612.1"/>
    <property type="molecule type" value="Genomic_DNA"/>
</dbReference>
<feature type="domain" description="PurE" evidence="7">
    <location>
        <begin position="1"/>
        <end position="146"/>
    </location>
</feature>
<dbReference type="InterPro" id="IPR033626">
    <property type="entry name" value="PurE_classII"/>
</dbReference>
<comment type="similarity">
    <text evidence="4">Belongs to the AIR carboxylase family. Class II subfamily.</text>
</comment>
<dbReference type="PIRSF" id="PIRSF001338">
    <property type="entry name" value="AIR_carboxylase"/>
    <property type="match status" value="1"/>
</dbReference>
<dbReference type="Proteomes" id="UP000030624">
    <property type="component" value="Chromosome"/>
</dbReference>
<sequence length="156" mass="17254">MKAVIIMGSKSDMEYGKKIAERLKFFGIEAVLRIASAHKTPEKALKILREYEDDDVVFVTIAGRSNALSGFADANTFRPVIASPPISDKFAGMDILSSINMPSGVAPMLVIYAENTALAVAKIFALKSREVAEKVREYQRKKKEEIERADEEAKSI</sequence>
<dbReference type="HOGENOM" id="CLU_094982_2_0_2"/>
<organism evidence="8 9">
    <name type="scientific">Geoglobus acetivorans</name>
    <dbReference type="NCBI Taxonomy" id="565033"/>
    <lineage>
        <taxon>Archaea</taxon>
        <taxon>Methanobacteriati</taxon>
        <taxon>Methanobacteriota</taxon>
        <taxon>Archaeoglobi</taxon>
        <taxon>Archaeoglobales</taxon>
        <taxon>Archaeoglobaceae</taxon>
        <taxon>Geoglobus</taxon>
    </lineage>
</organism>
<dbReference type="STRING" id="565033.GACE_0559"/>
<comment type="function">
    <text evidence="4">Catalyzes the reversible conversion of 5-aminoimidazole ribonucleotide (AIR) and CO(2) to 4-carboxy-5-aminoimidazole ribonucleotide (CAIR).</text>
</comment>
<dbReference type="AlphaFoldDB" id="A0A0A7GF97"/>
<dbReference type="PANTHER" id="PTHR23046:SF2">
    <property type="entry name" value="PHOSPHORIBOSYLAMINOIMIDAZOLE CARBOXYLASE"/>
    <property type="match status" value="1"/>
</dbReference>
<evidence type="ECO:0000256" key="3">
    <source>
        <dbReference type="ARBA" id="ARBA00023239"/>
    </source>
</evidence>
<keyword evidence="3 4" id="KW-0456">Lyase</keyword>
<keyword evidence="2 4" id="KW-0658">Purine biosynthesis</keyword>
<dbReference type="RefSeq" id="WP_048090987.1">
    <property type="nucleotide sequence ID" value="NZ_CP009552.1"/>
</dbReference>
<dbReference type="PANTHER" id="PTHR23046">
    <property type="entry name" value="PHOSPHORIBOSYLAMINOIMIDAZOLE CARBOXYLASE CATALYTIC SUBUNIT"/>
    <property type="match status" value="1"/>
</dbReference>
<dbReference type="GO" id="GO:0004638">
    <property type="term" value="F:phosphoribosylaminoimidazole carboxylase activity"/>
    <property type="evidence" value="ECO:0007669"/>
    <property type="project" value="UniProtKB-UniRule"/>
</dbReference>
<dbReference type="InterPro" id="IPR024694">
    <property type="entry name" value="PurE_prokaryotes"/>
</dbReference>
<evidence type="ECO:0000256" key="6">
    <source>
        <dbReference type="SAM" id="Coils"/>
    </source>
</evidence>
<dbReference type="SUPFAM" id="SSF52255">
    <property type="entry name" value="N5-CAIR mutase (phosphoribosylaminoimidazole carboxylase, PurE)"/>
    <property type="match status" value="1"/>
</dbReference>
<feature type="binding site" evidence="4 5">
    <location>
        <position position="9"/>
    </location>
    <ligand>
        <name>substrate</name>
    </ligand>
</feature>
<evidence type="ECO:0000256" key="4">
    <source>
        <dbReference type="HAMAP-Rule" id="MF_02045"/>
    </source>
</evidence>
<name>A0A0A7GF97_GEOAI</name>
<gene>
    <name evidence="4" type="primary">purE</name>
    <name evidence="8" type="ORF">GACE_0559</name>
</gene>
<keyword evidence="6" id="KW-0175">Coiled coil</keyword>
<evidence type="ECO:0000313" key="8">
    <source>
        <dbReference type="EMBL" id="AIY89612.1"/>
    </source>
</evidence>
<comment type="catalytic activity">
    <reaction evidence="4">
        <text>5-amino-1-(5-phospho-D-ribosyl)imidazole-4-carboxylate + H(+) = 5-amino-1-(5-phospho-beta-D-ribosyl)imidazole + CO2</text>
        <dbReference type="Rhea" id="RHEA:10792"/>
        <dbReference type="ChEBI" id="CHEBI:15378"/>
        <dbReference type="ChEBI" id="CHEBI:16526"/>
        <dbReference type="ChEBI" id="CHEBI:77657"/>
        <dbReference type="ChEBI" id="CHEBI:137981"/>
        <dbReference type="EC" id="4.1.1.21"/>
    </reaction>
</comment>
<evidence type="ECO:0000259" key="7">
    <source>
        <dbReference type="SMART" id="SM01001"/>
    </source>
</evidence>
<dbReference type="GO" id="GO:0006189">
    <property type="term" value="P:'de novo' IMP biosynthetic process"/>
    <property type="evidence" value="ECO:0007669"/>
    <property type="project" value="UniProtKB-UniRule"/>
</dbReference>
<dbReference type="GeneID" id="24797163"/>
<dbReference type="HAMAP" id="MF_02045">
    <property type="entry name" value="PurE_classII"/>
    <property type="match status" value="1"/>
</dbReference>
<reference evidence="8 9" key="1">
    <citation type="journal article" date="2015" name="Appl. Environ. Microbiol.">
        <title>The Geoglobus acetivorans genome: Fe(III) reduction, acetate utilization, autotrophic growth, and degradation of aromatic compounds in a hyperthermophilic archaeon.</title>
        <authorList>
            <person name="Mardanov A.V."/>
            <person name="Slododkina G.B."/>
            <person name="Slobodkin A.I."/>
            <person name="Beletsky A.V."/>
            <person name="Gavrilov S.N."/>
            <person name="Kublanov I.V."/>
            <person name="Bonch-Osmolovskaya E.A."/>
            <person name="Skryabin K.G."/>
            <person name="Ravin N.V."/>
        </authorList>
    </citation>
    <scope>NUCLEOTIDE SEQUENCE [LARGE SCALE GENOMIC DNA]</scope>
    <source>
        <strain evidence="8 9">SBH6</strain>
    </source>
</reference>
<evidence type="ECO:0000256" key="2">
    <source>
        <dbReference type="ARBA" id="ARBA00022755"/>
    </source>
</evidence>
<dbReference type="EC" id="4.1.1.21" evidence="4"/>
<evidence type="ECO:0000256" key="5">
    <source>
        <dbReference type="PIRSR" id="PIRSR001338-1"/>
    </source>
</evidence>
<evidence type="ECO:0000256" key="1">
    <source>
        <dbReference type="ARBA" id="ARBA00004747"/>
    </source>
</evidence>
<feature type="binding site" evidence="4 5">
    <location>
        <position position="12"/>
    </location>
    <ligand>
        <name>substrate</name>
    </ligand>
</feature>
<dbReference type="eggNOG" id="arCOG02464">
    <property type="taxonomic scope" value="Archaea"/>
</dbReference>
<feature type="binding site" evidence="4">
    <location>
        <position position="63"/>
    </location>
    <ligand>
        <name>substrate</name>
    </ligand>
</feature>
<protein>
    <recommendedName>
        <fullName evidence="4">Phosphoribosylaminoimidazole carboxylase</fullName>
        <ecNumber evidence="4">4.1.1.21</ecNumber>
    </recommendedName>
    <alternativeName>
        <fullName evidence="4">AIR carboxylase</fullName>
        <shortName evidence="4">AIRC</shortName>
    </alternativeName>
</protein>
<feature type="binding site" evidence="4">
    <location>
        <position position="36"/>
    </location>
    <ligand>
        <name>substrate</name>
    </ligand>
</feature>
<dbReference type="Pfam" id="PF00731">
    <property type="entry name" value="AIRC"/>
    <property type="match status" value="1"/>
</dbReference>
<comment type="pathway">
    <text evidence="1 4">Purine metabolism; IMP biosynthesis via de novo pathway; 5-amino-1-(5-phospho-D-ribosyl)imidazole-4-carboxylate from 5-amino-1-(5-phospho-D-ribosyl)imidazole (carboxylase route): step 1/1.</text>
</comment>
<evidence type="ECO:0000313" key="9">
    <source>
        <dbReference type="Proteomes" id="UP000030624"/>
    </source>
</evidence>
<dbReference type="KEGG" id="gac:GACE_0559"/>
<dbReference type="Gene3D" id="3.40.50.1970">
    <property type="match status" value="1"/>
</dbReference>
<dbReference type="UniPathway" id="UPA00074">
    <property type="reaction ID" value="UER00130"/>
</dbReference>
<accession>A0A0A7GF97</accession>
<feature type="coiled-coil region" evidence="6">
    <location>
        <begin position="128"/>
        <end position="155"/>
    </location>
</feature>
<dbReference type="InterPro" id="IPR000031">
    <property type="entry name" value="PurE_dom"/>
</dbReference>
<feature type="binding site" evidence="4 5">
    <location>
        <position position="39"/>
    </location>
    <ligand>
        <name>substrate</name>
    </ligand>
</feature>
<feature type="binding site" evidence="4">
    <location>
        <position position="65"/>
    </location>
    <ligand>
        <name>substrate</name>
    </ligand>
</feature>
<proteinExistence type="inferred from homology"/>
<dbReference type="SMART" id="SM01001">
    <property type="entry name" value="AIRC"/>
    <property type="match status" value="1"/>
</dbReference>